<dbReference type="HOGENOM" id="CLU_1230325_0_0_1"/>
<keyword evidence="1" id="KW-0472">Membrane</keyword>
<dbReference type="PANTHER" id="PTHR37488:SF2">
    <property type="entry name" value="DUF1275 DOMAIN-CONTAINING PROTEIN"/>
    <property type="match status" value="1"/>
</dbReference>
<feature type="transmembrane region" description="Helical" evidence="1">
    <location>
        <begin position="158"/>
        <end position="175"/>
    </location>
</feature>
<dbReference type="InParanoid" id="A0A0C3ETL2"/>
<keyword evidence="3" id="KW-1185">Reference proteome</keyword>
<feature type="transmembrane region" description="Helical" evidence="1">
    <location>
        <begin position="100"/>
        <end position="117"/>
    </location>
</feature>
<dbReference type="InterPro" id="IPR010699">
    <property type="entry name" value="DUF1275"/>
</dbReference>
<gene>
    <name evidence="2" type="ORF">PILCRDRAFT_830334</name>
</gene>
<dbReference type="PANTHER" id="PTHR37488">
    <property type="entry name" value="DUF1275 DOMAIN-CONTAINING PROTEIN"/>
    <property type="match status" value="1"/>
</dbReference>
<feature type="transmembrane region" description="Helical" evidence="1">
    <location>
        <begin position="67"/>
        <end position="88"/>
    </location>
</feature>
<keyword evidence="1" id="KW-0812">Transmembrane</keyword>
<protein>
    <recommendedName>
        <fullName evidence="4">DUF1275 domain protein</fullName>
    </recommendedName>
</protein>
<dbReference type="STRING" id="765440.A0A0C3ETL2"/>
<name>A0A0C3ETL2_PILCF</name>
<keyword evidence="1" id="KW-1133">Transmembrane helix</keyword>
<proteinExistence type="predicted"/>
<dbReference type="EMBL" id="KN833320">
    <property type="protein sequence ID" value="KIM71429.1"/>
    <property type="molecule type" value="Genomic_DNA"/>
</dbReference>
<evidence type="ECO:0000313" key="3">
    <source>
        <dbReference type="Proteomes" id="UP000054166"/>
    </source>
</evidence>
<dbReference type="Pfam" id="PF06912">
    <property type="entry name" value="DUF1275"/>
    <property type="match status" value="1"/>
</dbReference>
<feature type="transmembrane region" description="Helical" evidence="1">
    <location>
        <begin position="181"/>
        <end position="206"/>
    </location>
</feature>
<reference evidence="3" key="2">
    <citation type="submission" date="2015-01" db="EMBL/GenBank/DDBJ databases">
        <title>Evolutionary Origins and Diversification of the Mycorrhizal Mutualists.</title>
        <authorList>
            <consortium name="DOE Joint Genome Institute"/>
            <consortium name="Mycorrhizal Genomics Consortium"/>
            <person name="Kohler A."/>
            <person name="Kuo A."/>
            <person name="Nagy L.G."/>
            <person name="Floudas D."/>
            <person name="Copeland A."/>
            <person name="Barry K.W."/>
            <person name="Cichocki N."/>
            <person name="Veneault-Fourrey C."/>
            <person name="LaButti K."/>
            <person name="Lindquist E.A."/>
            <person name="Lipzen A."/>
            <person name="Lundell T."/>
            <person name="Morin E."/>
            <person name="Murat C."/>
            <person name="Riley R."/>
            <person name="Ohm R."/>
            <person name="Sun H."/>
            <person name="Tunlid A."/>
            <person name="Henrissat B."/>
            <person name="Grigoriev I.V."/>
            <person name="Hibbett D.S."/>
            <person name="Martin F."/>
        </authorList>
    </citation>
    <scope>NUCLEOTIDE SEQUENCE [LARGE SCALE GENOMIC DNA]</scope>
    <source>
        <strain evidence="3">F 1598</strain>
    </source>
</reference>
<reference evidence="2 3" key="1">
    <citation type="submission" date="2014-04" db="EMBL/GenBank/DDBJ databases">
        <authorList>
            <consortium name="DOE Joint Genome Institute"/>
            <person name="Kuo A."/>
            <person name="Tarkka M."/>
            <person name="Buscot F."/>
            <person name="Kohler A."/>
            <person name="Nagy L.G."/>
            <person name="Floudas D."/>
            <person name="Copeland A."/>
            <person name="Barry K.W."/>
            <person name="Cichocki N."/>
            <person name="Veneault-Fourrey C."/>
            <person name="LaButti K."/>
            <person name="Lindquist E.A."/>
            <person name="Lipzen A."/>
            <person name="Lundell T."/>
            <person name="Morin E."/>
            <person name="Murat C."/>
            <person name="Sun H."/>
            <person name="Tunlid A."/>
            <person name="Henrissat B."/>
            <person name="Grigoriev I.V."/>
            <person name="Hibbett D.S."/>
            <person name="Martin F."/>
            <person name="Nordberg H.P."/>
            <person name="Cantor M.N."/>
            <person name="Hua S.X."/>
        </authorList>
    </citation>
    <scope>NUCLEOTIDE SEQUENCE [LARGE SCALE GENOMIC DNA]</scope>
    <source>
        <strain evidence="2 3">F 1598</strain>
    </source>
</reference>
<evidence type="ECO:0000256" key="1">
    <source>
        <dbReference type="SAM" id="Phobius"/>
    </source>
</evidence>
<sequence>MTVPTMKTFVANNTGNWILLSLGTVGLQDEYPNLVFPVRCIVALAGSWTGSFVTGQAGHRIGMRKRWWLLTEFIFESLLVYMSAILLYTHAVRLNQNTNLIILFFLSWVFGSQGVAAKSLGVPGIAMPAVVTGTMNDLLGDPDLFVPLTKNKTRNQRVVFVLLFFCGGIVGGLVLKHVDAALVLVLTASMKLLGAVCFLVVPGAVLKPDSVASPSKSNEEKAVGE</sequence>
<dbReference type="AlphaFoldDB" id="A0A0C3ETL2"/>
<dbReference type="OrthoDB" id="5288586at2759"/>
<evidence type="ECO:0000313" key="2">
    <source>
        <dbReference type="EMBL" id="KIM71429.1"/>
    </source>
</evidence>
<accession>A0A0C3ETL2</accession>
<evidence type="ECO:0008006" key="4">
    <source>
        <dbReference type="Google" id="ProtNLM"/>
    </source>
</evidence>
<dbReference type="Proteomes" id="UP000054166">
    <property type="component" value="Unassembled WGS sequence"/>
</dbReference>
<organism evidence="2 3">
    <name type="scientific">Piloderma croceum (strain F 1598)</name>
    <dbReference type="NCBI Taxonomy" id="765440"/>
    <lineage>
        <taxon>Eukaryota</taxon>
        <taxon>Fungi</taxon>
        <taxon>Dikarya</taxon>
        <taxon>Basidiomycota</taxon>
        <taxon>Agaricomycotina</taxon>
        <taxon>Agaricomycetes</taxon>
        <taxon>Agaricomycetidae</taxon>
        <taxon>Atheliales</taxon>
        <taxon>Atheliaceae</taxon>
        <taxon>Piloderma</taxon>
    </lineage>
</organism>